<gene>
    <name evidence="9" type="ORF">DWB61_15800</name>
</gene>
<comment type="caution">
    <text evidence="9">The sequence shown here is derived from an EMBL/GenBank/DDBJ whole genome shotgun (WGS) entry which is preliminary data.</text>
</comment>
<dbReference type="InterPro" id="IPR000715">
    <property type="entry name" value="Glycosyl_transferase_4"/>
</dbReference>
<dbReference type="PANTHER" id="PTHR22926:SF3">
    <property type="entry name" value="UNDECAPRENYL-PHOSPHATE ALPHA-N-ACETYLGLUCOSAMINYL 1-PHOSPHATE TRANSFERASE"/>
    <property type="match status" value="1"/>
</dbReference>
<reference evidence="9 10" key="1">
    <citation type="submission" date="2018-07" db="EMBL/GenBank/DDBJ databases">
        <title>Draft genome sequence of Ancylomarina sp. M1P.</title>
        <authorList>
            <person name="Yadav S."/>
            <person name="Villanueva L."/>
            <person name="Damste J.S.S."/>
        </authorList>
    </citation>
    <scope>NUCLEOTIDE SEQUENCE [LARGE SCALE GENOMIC DNA]</scope>
    <source>
        <strain evidence="9 10">M1P</strain>
    </source>
</reference>
<evidence type="ECO:0000313" key="9">
    <source>
        <dbReference type="EMBL" id="RRG19366.1"/>
    </source>
</evidence>
<keyword evidence="6 8" id="KW-0472">Membrane</keyword>
<dbReference type="EMBL" id="QQWG01000021">
    <property type="protein sequence ID" value="RRG19366.1"/>
    <property type="molecule type" value="Genomic_DNA"/>
</dbReference>
<evidence type="ECO:0000256" key="6">
    <source>
        <dbReference type="ARBA" id="ARBA00023136"/>
    </source>
</evidence>
<dbReference type="GO" id="GO:0016780">
    <property type="term" value="F:phosphotransferase activity, for other substituted phosphate groups"/>
    <property type="evidence" value="ECO:0007669"/>
    <property type="project" value="InterPro"/>
</dbReference>
<accession>A0A425XXI6</accession>
<dbReference type="GO" id="GO:0046872">
    <property type="term" value="F:metal ion binding"/>
    <property type="evidence" value="ECO:0007669"/>
    <property type="project" value="UniProtKB-KW"/>
</dbReference>
<evidence type="ECO:0000313" key="10">
    <source>
        <dbReference type="Proteomes" id="UP000285794"/>
    </source>
</evidence>
<feature type="binding site" evidence="7">
    <location>
        <position position="220"/>
    </location>
    <ligand>
        <name>Mg(2+)</name>
        <dbReference type="ChEBI" id="CHEBI:18420"/>
    </ligand>
</feature>
<keyword evidence="4 8" id="KW-0812">Transmembrane</keyword>
<evidence type="ECO:0000256" key="8">
    <source>
        <dbReference type="SAM" id="Phobius"/>
    </source>
</evidence>
<evidence type="ECO:0000256" key="3">
    <source>
        <dbReference type="ARBA" id="ARBA00022679"/>
    </source>
</evidence>
<protein>
    <submittedName>
        <fullName evidence="9">Undecaprenyl/decaprenyl-phosphate alpha-N-acetylglucosaminyl 1-phosphate transferase</fullName>
    </submittedName>
</protein>
<feature type="transmembrane region" description="Helical" evidence="8">
    <location>
        <begin position="166"/>
        <end position="184"/>
    </location>
</feature>
<feature type="transmembrane region" description="Helical" evidence="8">
    <location>
        <begin position="79"/>
        <end position="95"/>
    </location>
</feature>
<keyword evidence="10" id="KW-1185">Reference proteome</keyword>
<feature type="binding site" evidence="7">
    <location>
        <position position="158"/>
    </location>
    <ligand>
        <name>Mg(2+)</name>
        <dbReference type="ChEBI" id="CHEBI:18420"/>
    </ligand>
</feature>
<comment type="cofactor">
    <cofactor evidence="7">
        <name>Mg(2+)</name>
        <dbReference type="ChEBI" id="CHEBI:18420"/>
    </cofactor>
</comment>
<dbReference type="GO" id="GO:0044038">
    <property type="term" value="P:cell wall macromolecule biosynthetic process"/>
    <property type="evidence" value="ECO:0007669"/>
    <property type="project" value="TreeGrafter"/>
</dbReference>
<feature type="transmembrane region" description="Helical" evidence="8">
    <location>
        <begin position="216"/>
        <end position="235"/>
    </location>
</feature>
<feature type="transmembrane region" description="Helical" evidence="8">
    <location>
        <begin position="190"/>
        <end position="209"/>
    </location>
</feature>
<dbReference type="OrthoDB" id="9783652at2"/>
<dbReference type="GO" id="GO:0005886">
    <property type="term" value="C:plasma membrane"/>
    <property type="evidence" value="ECO:0007669"/>
    <property type="project" value="UniProtKB-SubCell"/>
</dbReference>
<feature type="transmembrane region" description="Helical" evidence="8">
    <location>
        <begin position="255"/>
        <end position="273"/>
    </location>
</feature>
<feature type="transmembrane region" description="Helical" evidence="8">
    <location>
        <begin position="304"/>
        <end position="322"/>
    </location>
</feature>
<dbReference type="GO" id="GO:0071555">
    <property type="term" value="P:cell wall organization"/>
    <property type="evidence" value="ECO:0007669"/>
    <property type="project" value="TreeGrafter"/>
</dbReference>
<keyword evidence="7" id="KW-0460">Magnesium</keyword>
<dbReference type="GO" id="GO:0009103">
    <property type="term" value="P:lipopolysaccharide biosynthetic process"/>
    <property type="evidence" value="ECO:0007669"/>
    <property type="project" value="TreeGrafter"/>
</dbReference>
<feature type="transmembrane region" description="Helical" evidence="8">
    <location>
        <begin position="107"/>
        <end position="125"/>
    </location>
</feature>
<sequence length="360" mass="40167">MYPFTHHFYIIASFLFSLIVCYKIIPSVIHLAKEKKLYDEPNHRSSHTTIVPSLGGIAIFIGFALSILIFSNGFLIHELKYIIAATLIVFGLGVKDDIMAISPKKKLLGQIFAALIVIILGDIRFTNFHGILGIHELNYFVSILFTIFVIIVITNGFNLIDGIDGLASGISGLCTLTFGIWFYITGHYEYVVLAGSLLGALIAFFRYNVFGKQNKIFMGDTGSLILGLLISILMIHFNELNIYPEFKYAIKSAPAVSIGILAVPLFDTLRVMFIRIKNKRSPFEPDKNHVHHRMVSLGFKHVHASIRIMAVNILLIAIVFALKDIGNPSLLVIVALLGAFFSWLPSYLLHKKKAKELQTA</sequence>
<proteinExistence type="predicted"/>
<dbReference type="Proteomes" id="UP000285794">
    <property type="component" value="Unassembled WGS sequence"/>
</dbReference>
<dbReference type="PROSITE" id="PS01348">
    <property type="entry name" value="MRAY_2"/>
    <property type="match status" value="1"/>
</dbReference>
<evidence type="ECO:0000256" key="1">
    <source>
        <dbReference type="ARBA" id="ARBA00004651"/>
    </source>
</evidence>
<organism evidence="9 10">
    <name type="scientific">Ancylomarina euxinus</name>
    <dbReference type="NCBI Taxonomy" id="2283627"/>
    <lineage>
        <taxon>Bacteria</taxon>
        <taxon>Pseudomonadati</taxon>
        <taxon>Bacteroidota</taxon>
        <taxon>Bacteroidia</taxon>
        <taxon>Marinilabiliales</taxon>
        <taxon>Marinifilaceae</taxon>
        <taxon>Ancylomarina</taxon>
    </lineage>
</organism>
<feature type="transmembrane region" description="Helical" evidence="8">
    <location>
        <begin position="50"/>
        <end position="73"/>
    </location>
</feature>
<evidence type="ECO:0000256" key="4">
    <source>
        <dbReference type="ARBA" id="ARBA00022692"/>
    </source>
</evidence>
<evidence type="ECO:0000256" key="2">
    <source>
        <dbReference type="ARBA" id="ARBA00022475"/>
    </source>
</evidence>
<dbReference type="RefSeq" id="WP_125031853.1">
    <property type="nucleotide sequence ID" value="NZ_JAPXVP010000018.1"/>
</dbReference>
<feature type="transmembrane region" description="Helical" evidence="8">
    <location>
        <begin position="6"/>
        <end position="29"/>
    </location>
</feature>
<dbReference type="CDD" id="cd06853">
    <property type="entry name" value="GT_WecA_like"/>
    <property type="match status" value="1"/>
</dbReference>
<name>A0A425XXI6_9BACT</name>
<feature type="transmembrane region" description="Helical" evidence="8">
    <location>
        <begin position="137"/>
        <end position="159"/>
    </location>
</feature>
<keyword evidence="5 8" id="KW-1133">Transmembrane helix</keyword>
<evidence type="ECO:0000256" key="5">
    <source>
        <dbReference type="ARBA" id="ARBA00022989"/>
    </source>
</evidence>
<comment type="subcellular location">
    <subcellularLocation>
        <location evidence="1">Cell membrane</location>
        <topology evidence="1">Multi-pass membrane protein</topology>
    </subcellularLocation>
</comment>
<keyword evidence="7" id="KW-0479">Metal-binding</keyword>
<keyword evidence="2" id="KW-1003">Cell membrane</keyword>
<feature type="transmembrane region" description="Helical" evidence="8">
    <location>
        <begin position="328"/>
        <end position="349"/>
    </location>
</feature>
<dbReference type="PANTHER" id="PTHR22926">
    <property type="entry name" value="PHOSPHO-N-ACETYLMURAMOYL-PENTAPEPTIDE-TRANSFERASE"/>
    <property type="match status" value="1"/>
</dbReference>
<evidence type="ECO:0000256" key="7">
    <source>
        <dbReference type="PIRSR" id="PIRSR600715-1"/>
    </source>
</evidence>
<dbReference type="Pfam" id="PF00953">
    <property type="entry name" value="Glycos_transf_4"/>
    <property type="match status" value="1"/>
</dbReference>
<keyword evidence="3 9" id="KW-0808">Transferase</keyword>
<dbReference type="InterPro" id="IPR018480">
    <property type="entry name" value="PNAcMuramoyl-5peptid_Trfase_CS"/>
</dbReference>
<dbReference type="AlphaFoldDB" id="A0A425XXI6"/>